<dbReference type="EMBL" id="LXQA010508774">
    <property type="protein sequence ID" value="MCI56208.1"/>
    <property type="molecule type" value="Genomic_DNA"/>
</dbReference>
<keyword evidence="1" id="KW-0269">Exonuclease</keyword>
<feature type="non-terminal residue" evidence="1">
    <location>
        <position position="1"/>
    </location>
</feature>
<keyword evidence="1" id="KW-0255">Endonuclease</keyword>
<protein>
    <submittedName>
        <fullName evidence="1">Endonuclease/exonuclease/phosphatase family protein</fullName>
    </submittedName>
</protein>
<dbReference type="GO" id="GO:0004519">
    <property type="term" value="F:endonuclease activity"/>
    <property type="evidence" value="ECO:0007669"/>
    <property type="project" value="UniProtKB-KW"/>
</dbReference>
<keyword evidence="1" id="KW-0378">Hydrolase</keyword>
<keyword evidence="1" id="KW-0540">Nuclease</keyword>
<comment type="caution">
    <text evidence="1">The sequence shown here is derived from an EMBL/GenBank/DDBJ whole genome shotgun (WGS) entry which is preliminary data.</text>
</comment>
<sequence>DAEIEELHGITSDIRSLSRTNASICWQQSRSLWLKEGDANTKYFHTVLASHRRRNSTSSIQVDEVTLEGVHPIRQAVVAHFSSHFKAINVDMP</sequence>
<evidence type="ECO:0000313" key="2">
    <source>
        <dbReference type="Proteomes" id="UP000265520"/>
    </source>
</evidence>
<feature type="non-terminal residue" evidence="1">
    <location>
        <position position="93"/>
    </location>
</feature>
<dbReference type="AlphaFoldDB" id="A0A392T562"/>
<name>A0A392T562_9FABA</name>
<reference evidence="1 2" key="1">
    <citation type="journal article" date="2018" name="Front. Plant Sci.">
        <title>Red Clover (Trifolium pratense) and Zigzag Clover (T. medium) - A Picture of Genomic Similarities and Differences.</title>
        <authorList>
            <person name="Dluhosova J."/>
            <person name="Istvanek J."/>
            <person name="Nedelnik J."/>
            <person name="Repkova J."/>
        </authorList>
    </citation>
    <scope>NUCLEOTIDE SEQUENCE [LARGE SCALE GENOMIC DNA]</scope>
    <source>
        <strain evidence="2">cv. 10/8</strain>
        <tissue evidence="1">Leaf</tissue>
    </source>
</reference>
<evidence type="ECO:0000313" key="1">
    <source>
        <dbReference type="EMBL" id="MCI56208.1"/>
    </source>
</evidence>
<dbReference type="GO" id="GO:0004527">
    <property type="term" value="F:exonuclease activity"/>
    <property type="evidence" value="ECO:0007669"/>
    <property type="project" value="UniProtKB-KW"/>
</dbReference>
<dbReference type="Proteomes" id="UP000265520">
    <property type="component" value="Unassembled WGS sequence"/>
</dbReference>
<proteinExistence type="predicted"/>
<organism evidence="1 2">
    <name type="scientific">Trifolium medium</name>
    <dbReference type="NCBI Taxonomy" id="97028"/>
    <lineage>
        <taxon>Eukaryota</taxon>
        <taxon>Viridiplantae</taxon>
        <taxon>Streptophyta</taxon>
        <taxon>Embryophyta</taxon>
        <taxon>Tracheophyta</taxon>
        <taxon>Spermatophyta</taxon>
        <taxon>Magnoliopsida</taxon>
        <taxon>eudicotyledons</taxon>
        <taxon>Gunneridae</taxon>
        <taxon>Pentapetalae</taxon>
        <taxon>rosids</taxon>
        <taxon>fabids</taxon>
        <taxon>Fabales</taxon>
        <taxon>Fabaceae</taxon>
        <taxon>Papilionoideae</taxon>
        <taxon>50 kb inversion clade</taxon>
        <taxon>NPAAA clade</taxon>
        <taxon>Hologalegina</taxon>
        <taxon>IRL clade</taxon>
        <taxon>Trifolieae</taxon>
        <taxon>Trifolium</taxon>
    </lineage>
</organism>
<keyword evidence="2" id="KW-1185">Reference proteome</keyword>
<accession>A0A392T562</accession>